<dbReference type="AlphaFoldDB" id="A0A2K8NBF0"/>
<evidence type="ECO:0000313" key="4">
    <source>
        <dbReference type="Proteomes" id="UP000231932"/>
    </source>
</evidence>
<gene>
    <name evidence="3" type="ORF">CVV65_15800</name>
</gene>
<accession>A0A2K8NBF0</accession>
<feature type="transmembrane region" description="Helical" evidence="1">
    <location>
        <begin position="35"/>
        <end position="59"/>
    </location>
</feature>
<keyword evidence="1" id="KW-0472">Membrane</keyword>
<protein>
    <submittedName>
        <fullName evidence="3">DUF2892 domain-containing protein</fullName>
    </submittedName>
</protein>
<feature type="transmembrane region" description="Helical" evidence="1">
    <location>
        <begin position="9"/>
        <end position="29"/>
    </location>
</feature>
<evidence type="ECO:0000259" key="2">
    <source>
        <dbReference type="Pfam" id="PF11127"/>
    </source>
</evidence>
<dbReference type="InterPro" id="IPR021309">
    <property type="entry name" value="YgaP-like_TM"/>
</dbReference>
<feature type="domain" description="Inner membrane protein YgaP-like transmembrane" evidence="2">
    <location>
        <begin position="9"/>
        <end position="60"/>
    </location>
</feature>
<dbReference type="KEGG" id="kyr:CVV65_15800"/>
<keyword evidence="4" id="KW-1185">Reference proteome</keyword>
<evidence type="ECO:0000256" key="1">
    <source>
        <dbReference type="SAM" id="Phobius"/>
    </source>
</evidence>
<dbReference type="OrthoDB" id="9799383at2"/>
<name>A0A2K8NBF0_9BACL</name>
<dbReference type="Gene3D" id="6.10.140.1340">
    <property type="match status" value="1"/>
</dbReference>
<proteinExistence type="predicted"/>
<keyword evidence="1" id="KW-0812">Transmembrane</keyword>
<dbReference type="Proteomes" id="UP000231932">
    <property type="component" value="Chromosome"/>
</dbReference>
<dbReference type="EMBL" id="CP024955">
    <property type="protein sequence ID" value="ATY86641.1"/>
    <property type="molecule type" value="Genomic_DNA"/>
</dbReference>
<dbReference type="Pfam" id="PF11127">
    <property type="entry name" value="YgaP-like_TM"/>
    <property type="match status" value="1"/>
</dbReference>
<reference evidence="4" key="1">
    <citation type="submission" date="2017-11" db="EMBL/GenBank/DDBJ databases">
        <title>Complete Genome Sequence of Kyrpidia sp. Strain EA-1, a thermophilic, hydrogen-oxidizing Bacterium, isolated from the Azores.</title>
        <authorList>
            <person name="Reiner J.E."/>
            <person name="Lapp C.J."/>
            <person name="Bunk B."/>
            <person name="Gescher J."/>
        </authorList>
    </citation>
    <scope>NUCLEOTIDE SEQUENCE [LARGE SCALE GENOMIC DNA]</scope>
    <source>
        <strain evidence="4">EA-1</strain>
    </source>
</reference>
<organism evidence="3 4">
    <name type="scientific">Kyrpidia spormannii</name>
    <dbReference type="NCBI Taxonomy" id="2055160"/>
    <lineage>
        <taxon>Bacteria</taxon>
        <taxon>Bacillati</taxon>
        <taxon>Bacillota</taxon>
        <taxon>Bacilli</taxon>
        <taxon>Bacillales</taxon>
        <taxon>Alicyclobacillaceae</taxon>
        <taxon>Kyrpidia</taxon>
    </lineage>
</organism>
<sequence length="76" mass="8416">MFVESGKGSLIRIVAGVFILIGAGLSLWVHPHWVYFDAFVGLMLIISALTGFCPMYYILRALGIKDAQCTVRRVGR</sequence>
<keyword evidence="1" id="KW-1133">Transmembrane helix</keyword>
<evidence type="ECO:0000313" key="3">
    <source>
        <dbReference type="EMBL" id="ATY86641.1"/>
    </source>
</evidence>